<dbReference type="EMBL" id="PNGT01000002">
    <property type="protein sequence ID" value="PMC52804.1"/>
    <property type="molecule type" value="Genomic_DNA"/>
</dbReference>
<dbReference type="SMART" id="SM00279">
    <property type="entry name" value="HhH2"/>
    <property type="match status" value="1"/>
</dbReference>
<evidence type="ECO:0000259" key="18">
    <source>
        <dbReference type="SMART" id="SM00475"/>
    </source>
</evidence>
<dbReference type="GO" id="GO:0006261">
    <property type="term" value="P:DNA-templated DNA replication"/>
    <property type="evidence" value="ECO:0007669"/>
    <property type="project" value="UniProtKB-UniRule"/>
</dbReference>
<comment type="subunit">
    <text evidence="2 17">Single-chain monomer with multiple functions.</text>
</comment>
<dbReference type="GO" id="GO:0003887">
    <property type="term" value="F:DNA-directed DNA polymerase activity"/>
    <property type="evidence" value="ECO:0007669"/>
    <property type="project" value="UniProtKB-UniRule"/>
</dbReference>
<dbReference type="PROSITE" id="PS00447">
    <property type="entry name" value="DNA_POLYMERASE_A"/>
    <property type="match status" value="1"/>
</dbReference>
<dbReference type="Pfam" id="PF02739">
    <property type="entry name" value="5_3_exonuc_N"/>
    <property type="match status" value="1"/>
</dbReference>
<feature type="domain" description="DNA-directed DNA polymerase family A palm" evidence="19">
    <location>
        <begin position="636"/>
        <end position="843"/>
    </location>
</feature>
<keyword evidence="8" id="KW-0540">Nuclease</keyword>
<evidence type="ECO:0000256" key="7">
    <source>
        <dbReference type="ARBA" id="ARBA00022705"/>
    </source>
</evidence>
<dbReference type="InterPro" id="IPR043502">
    <property type="entry name" value="DNA/RNA_pol_sf"/>
</dbReference>
<dbReference type="GO" id="GO:0008409">
    <property type="term" value="F:5'-3' exonuclease activity"/>
    <property type="evidence" value="ECO:0007669"/>
    <property type="project" value="UniProtKB-UniRule"/>
</dbReference>
<dbReference type="Gene3D" id="3.30.420.10">
    <property type="entry name" value="Ribonuclease H-like superfamily/Ribonuclease H"/>
    <property type="match status" value="1"/>
</dbReference>
<keyword evidence="7 17" id="KW-0235">DNA replication</keyword>
<evidence type="ECO:0000256" key="5">
    <source>
        <dbReference type="ARBA" id="ARBA00022679"/>
    </source>
</evidence>
<dbReference type="Gene3D" id="3.40.50.1010">
    <property type="entry name" value="5'-nuclease"/>
    <property type="match status" value="1"/>
</dbReference>
<dbReference type="SUPFAM" id="SSF47807">
    <property type="entry name" value="5' to 3' exonuclease, C-terminal subdomain"/>
    <property type="match status" value="1"/>
</dbReference>
<dbReference type="InterPro" id="IPR054690">
    <property type="entry name" value="DNA_polI_exonuclease"/>
</dbReference>
<dbReference type="InterPro" id="IPR008918">
    <property type="entry name" value="HhH2"/>
</dbReference>
<keyword evidence="9 17" id="KW-0227">DNA damage</keyword>
<evidence type="ECO:0000313" key="20">
    <source>
        <dbReference type="EMBL" id="PMC52804.1"/>
    </source>
</evidence>
<evidence type="ECO:0000256" key="17">
    <source>
        <dbReference type="RuleBase" id="RU004460"/>
    </source>
</evidence>
<dbReference type="SUPFAM" id="SSF53098">
    <property type="entry name" value="Ribonuclease H-like"/>
    <property type="match status" value="1"/>
</dbReference>
<evidence type="ECO:0000256" key="6">
    <source>
        <dbReference type="ARBA" id="ARBA00022695"/>
    </source>
</evidence>
<evidence type="ECO:0000256" key="15">
    <source>
        <dbReference type="ARBA" id="ARBA00049244"/>
    </source>
</evidence>
<dbReference type="Pfam" id="PF00476">
    <property type="entry name" value="DNA_pol_A"/>
    <property type="match status" value="1"/>
</dbReference>
<organism evidence="20 21">
    <name type="scientific">Gemella sanguinis</name>
    <dbReference type="NCBI Taxonomy" id="84135"/>
    <lineage>
        <taxon>Bacteria</taxon>
        <taxon>Bacillati</taxon>
        <taxon>Bacillota</taxon>
        <taxon>Bacilli</taxon>
        <taxon>Bacillales</taxon>
        <taxon>Gemellaceae</taxon>
        <taxon>Gemella</taxon>
    </lineage>
</organism>
<dbReference type="InterPro" id="IPR020046">
    <property type="entry name" value="5-3_exonucl_a-hlix_arch_N"/>
</dbReference>
<gene>
    <name evidence="17" type="primary">polA</name>
    <name evidence="20" type="ORF">CJ218_02625</name>
</gene>
<dbReference type="NCBIfam" id="TIGR00593">
    <property type="entry name" value="pola"/>
    <property type="match status" value="1"/>
</dbReference>
<dbReference type="CDD" id="cd08637">
    <property type="entry name" value="DNA_pol_A_pol_I_C"/>
    <property type="match status" value="1"/>
</dbReference>
<dbReference type="Gene3D" id="1.10.150.20">
    <property type="entry name" value="5' to 3' exonuclease, C-terminal subdomain"/>
    <property type="match status" value="2"/>
</dbReference>
<dbReference type="Pfam" id="PF22619">
    <property type="entry name" value="DNA_polI_exo1"/>
    <property type="match status" value="1"/>
</dbReference>
<evidence type="ECO:0000256" key="8">
    <source>
        <dbReference type="ARBA" id="ARBA00022722"/>
    </source>
</evidence>
<dbReference type="InterPro" id="IPR002298">
    <property type="entry name" value="DNA_polymerase_A"/>
</dbReference>
<dbReference type="PANTHER" id="PTHR10133">
    <property type="entry name" value="DNA POLYMERASE I"/>
    <property type="match status" value="1"/>
</dbReference>
<name>A0A2N6SFT6_9BACL</name>
<dbReference type="SMART" id="SM00475">
    <property type="entry name" value="53EXOc"/>
    <property type="match status" value="1"/>
</dbReference>
<evidence type="ECO:0000256" key="11">
    <source>
        <dbReference type="ARBA" id="ARBA00022839"/>
    </source>
</evidence>
<dbReference type="SUPFAM" id="SSF88723">
    <property type="entry name" value="PIN domain-like"/>
    <property type="match status" value="1"/>
</dbReference>
<dbReference type="Proteomes" id="UP000235670">
    <property type="component" value="Unassembled WGS sequence"/>
</dbReference>
<dbReference type="OrthoDB" id="9806424at2"/>
<dbReference type="AlphaFoldDB" id="A0A2N6SFT6"/>
<evidence type="ECO:0000256" key="14">
    <source>
        <dbReference type="ARBA" id="ARBA00023204"/>
    </source>
</evidence>
<protein>
    <recommendedName>
        <fullName evidence="4 16">DNA polymerase I</fullName>
        <ecNumber evidence="3 16">2.7.7.7</ecNumber>
    </recommendedName>
</protein>
<dbReference type="FunFam" id="1.20.1060.10:FF:000001">
    <property type="entry name" value="DNA polymerase I"/>
    <property type="match status" value="1"/>
</dbReference>
<keyword evidence="11 17" id="KW-0269">Exonuclease</keyword>
<evidence type="ECO:0000256" key="16">
    <source>
        <dbReference type="NCBIfam" id="TIGR00593"/>
    </source>
</evidence>
<keyword evidence="14 17" id="KW-0234">DNA repair</keyword>
<keyword evidence="12 17" id="KW-0239">DNA-directed DNA polymerase</keyword>
<evidence type="ECO:0000256" key="3">
    <source>
        <dbReference type="ARBA" id="ARBA00012417"/>
    </source>
</evidence>
<dbReference type="InterPro" id="IPR036397">
    <property type="entry name" value="RNaseH_sf"/>
</dbReference>
<dbReference type="SUPFAM" id="SSF56672">
    <property type="entry name" value="DNA/RNA polymerases"/>
    <property type="match status" value="1"/>
</dbReference>
<dbReference type="InterPro" id="IPR002421">
    <property type="entry name" value="5-3_exonuclease"/>
</dbReference>
<keyword evidence="10 17" id="KW-0378">Hydrolase</keyword>
<dbReference type="PRINTS" id="PR00868">
    <property type="entry name" value="DNAPOLI"/>
</dbReference>
<dbReference type="Gene3D" id="3.30.70.370">
    <property type="match status" value="1"/>
</dbReference>
<keyword evidence="6 17" id="KW-0548">Nucleotidyltransferase</keyword>
<dbReference type="InterPro" id="IPR019760">
    <property type="entry name" value="DNA-dir_DNA_pol_A_CS"/>
</dbReference>
<accession>A0A2N6SFT6</accession>
<evidence type="ECO:0000256" key="2">
    <source>
        <dbReference type="ARBA" id="ARBA00011541"/>
    </source>
</evidence>
<dbReference type="InterPro" id="IPR012337">
    <property type="entry name" value="RNaseH-like_sf"/>
</dbReference>
<dbReference type="RefSeq" id="WP_102189517.1">
    <property type="nucleotide sequence ID" value="NZ_PNGT01000002.1"/>
</dbReference>
<dbReference type="STRING" id="84135.GCA_001052115_00515"/>
<keyword evidence="13 17" id="KW-0238">DNA-binding</keyword>
<dbReference type="CDD" id="cd09898">
    <property type="entry name" value="H3TH_53EXO"/>
    <property type="match status" value="1"/>
</dbReference>
<dbReference type="InterPro" id="IPR036279">
    <property type="entry name" value="5-3_exonuclease_C_sf"/>
</dbReference>
<sequence length="879" mass="100102">MDKIILLDGNSLSYRAFYAMPALKNKKGLYTNSVYGFTLMLERILEDTKPKYALVAFDKGKETFRHKSYEAYKGTRDKTPTELVEQFGYVRELIESYGIKYEEHLDYEADDIIGSYAKIAEKAGLEVIIVSGDKDLTQLASDNITVYYTKRGVTEIDYYTPEFINEKYGLTPQQIVDMKGLMGDKSDNIPGIPGVGEKTAIKLLTEYETVENVLENIDNISGKKLKERLTEGKEDAILSKKLATIFTDVPVDNKIEDLTFKEDREKKKELFEKLEFVSFLRKLSQENSAADESETETEEEKIKKDIEIQIADKDTKLDFKNSSLHIECYTEDYQNSDVLGVSVYVGDTAYIFSEENFFDNKYAIEYLQSQEEKTVYDIKKIIYIAKKNNKKINGDVFDIKIANYLIDVTSKSEIDKIVFNYLGEIISSNEEIYGKGAKRSLPIQEVLNSYIAKIAASILEVKPLMIKRLEEENMLDLYKNIEIKVARVLANMEFEGIHVSKKALDEMSHEFDERIKVLEGSIYTLAGSEFNIASPKQLGVVLFEDLGLPVVKKTKTGYSTAVEVLEQLQYKHDIIPLIMEYRTLTKLNSTYAKGLVKDITREGKIHTRYEQTLTQTGRLSSVNPNLQNIPTRIEEGKKIRKAFIPASNNRVILSIDYSQIELRVLAHIAQDKGMIDAFKHDVDIHTKTASDVNGVPLDEVTPTMRREAKAVNFGIVYGISDFGLSNNLGITRKRAKEFIEKYLETFKGVDKYMTDIVEFAKEHGYVETLYNRRRSLPEINAKNKIIANLNARIAMNTPIQGTAADIIKIAMISAYNYIEETKVDAKLLLQVHDELIFDVSKDILEEFTDKMVTIMEEAANLDVKLKAEASSGPSWYEAK</sequence>
<feature type="domain" description="5'-3' exonuclease" evidence="18">
    <location>
        <begin position="2"/>
        <end position="261"/>
    </location>
</feature>
<dbReference type="CDD" id="cd06140">
    <property type="entry name" value="DNA_polA_I_Bacillus_like_exo"/>
    <property type="match status" value="1"/>
</dbReference>
<dbReference type="InterPro" id="IPR020045">
    <property type="entry name" value="DNA_polI_H3TH"/>
</dbReference>
<dbReference type="FunFam" id="1.10.150.20:FF:000003">
    <property type="entry name" value="DNA polymerase I"/>
    <property type="match status" value="1"/>
</dbReference>
<dbReference type="EC" id="2.7.7.7" evidence="3 16"/>
<evidence type="ECO:0000256" key="10">
    <source>
        <dbReference type="ARBA" id="ARBA00022801"/>
    </source>
</evidence>
<proteinExistence type="inferred from homology"/>
<keyword evidence="5 17" id="KW-0808">Transferase</keyword>
<dbReference type="InterPro" id="IPR018320">
    <property type="entry name" value="DNA_polymerase_1"/>
</dbReference>
<evidence type="ECO:0000256" key="4">
    <source>
        <dbReference type="ARBA" id="ARBA00020311"/>
    </source>
</evidence>
<evidence type="ECO:0000313" key="21">
    <source>
        <dbReference type="Proteomes" id="UP000235670"/>
    </source>
</evidence>
<dbReference type="Pfam" id="PF01367">
    <property type="entry name" value="5_3_exonuc"/>
    <property type="match status" value="1"/>
</dbReference>
<evidence type="ECO:0000256" key="9">
    <source>
        <dbReference type="ARBA" id="ARBA00022763"/>
    </source>
</evidence>
<comment type="caution">
    <text evidence="20">The sequence shown here is derived from an EMBL/GenBank/DDBJ whole genome shotgun (WGS) entry which is preliminary data.</text>
</comment>
<evidence type="ECO:0000256" key="12">
    <source>
        <dbReference type="ARBA" id="ARBA00022932"/>
    </source>
</evidence>
<reference evidence="20 21" key="1">
    <citation type="submission" date="2017-09" db="EMBL/GenBank/DDBJ databases">
        <title>Bacterial strain isolated from the female urinary microbiota.</title>
        <authorList>
            <person name="Thomas-White K."/>
            <person name="Kumar N."/>
            <person name="Forster S."/>
            <person name="Putonti C."/>
            <person name="Lawley T."/>
            <person name="Wolfe A.J."/>
        </authorList>
    </citation>
    <scope>NUCLEOTIDE SEQUENCE [LARGE SCALE GENOMIC DNA]</scope>
    <source>
        <strain evidence="20 21">UMB0186</strain>
    </source>
</reference>
<dbReference type="FunFam" id="1.10.150.20:FF:000002">
    <property type="entry name" value="DNA polymerase I"/>
    <property type="match status" value="1"/>
</dbReference>
<dbReference type="GO" id="GO:0006302">
    <property type="term" value="P:double-strand break repair"/>
    <property type="evidence" value="ECO:0007669"/>
    <property type="project" value="TreeGrafter"/>
</dbReference>
<evidence type="ECO:0000256" key="13">
    <source>
        <dbReference type="ARBA" id="ARBA00023125"/>
    </source>
</evidence>
<dbReference type="CDD" id="cd09859">
    <property type="entry name" value="PIN_53EXO"/>
    <property type="match status" value="1"/>
</dbReference>
<comment type="function">
    <text evidence="17">In addition to polymerase activity, this DNA polymerase exhibits 5'-3' exonuclease activity.</text>
</comment>
<dbReference type="InterPro" id="IPR001098">
    <property type="entry name" value="DNA-dir_DNA_pol_A_palm_dom"/>
</dbReference>
<dbReference type="InterPro" id="IPR029060">
    <property type="entry name" value="PIN-like_dom_sf"/>
</dbReference>
<evidence type="ECO:0000259" key="19">
    <source>
        <dbReference type="SMART" id="SM00482"/>
    </source>
</evidence>
<dbReference type="NCBIfam" id="NF004397">
    <property type="entry name" value="PRK05755.1"/>
    <property type="match status" value="1"/>
</dbReference>
<comment type="catalytic activity">
    <reaction evidence="15 17">
        <text>DNA(n) + a 2'-deoxyribonucleoside 5'-triphosphate = DNA(n+1) + diphosphate</text>
        <dbReference type="Rhea" id="RHEA:22508"/>
        <dbReference type="Rhea" id="RHEA-COMP:17339"/>
        <dbReference type="Rhea" id="RHEA-COMP:17340"/>
        <dbReference type="ChEBI" id="CHEBI:33019"/>
        <dbReference type="ChEBI" id="CHEBI:61560"/>
        <dbReference type="ChEBI" id="CHEBI:173112"/>
        <dbReference type="EC" id="2.7.7.7"/>
    </reaction>
</comment>
<dbReference type="Gene3D" id="1.20.1060.10">
    <property type="entry name" value="Taq DNA Polymerase, Chain T, domain 4"/>
    <property type="match status" value="1"/>
</dbReference>
<dbReference type="SMART" id="SM00482">
    <property type="entry name" value="POLAc"/>
    <property type="match status" value="1"/>
</dbReference>
<evidence type="ECO:0000256" key="1">
    <source>
        <dbReference type="ARBA" id="ARBA00007705"/>
    </source>
</evidence>
<comment type="similarity">
    <text evidence="1 17">Belongs to the DNA polymerase type-A family.</text>
</comment>
<dbReference type="GO" id="GO:0003677">
    <property type="term" value="F:DNA binding"/>
    <property type="evidence" value="ECO:0007669"/>
    <property type="project" value="UniProtKB-UniRule"/>
</dbReference>
<dbReference type="FunFam" id="3.40.50.1010:FF:000001">
    <property type="entry name" value="DNA polymerase I"/>
    <property type="match status" value="1"/>
</dbReference>
<dbReference type="PANTHER" id="PTHR10133:SF27">
    <property type="entry name" value="DNA POLYMERASE NU"/>
    <property type="match status" value="1"/>
</dbReference>